<dbReference type="KEGG" id="bfz:BAU07_03460"/>
<proteinExistence type="predicted"/>
<keyword evidence="2" id="KW-1133">Transmembrane helix</keyword>
<evidence type="ECO:0000256" key="1">
    <source>
        <dbReference type="SAM" id="MobiDB-lite"/>
    </source>
</evidence>
<organism evidence="3 4">
    <name type="scientific">Bordetella flabilis</name>
    <dbReference type="NCBI Taxonomy" id="463014"/>
    <lineage>
        <taxon>Bacteria</taxon>
        <taxon>Pseudomonadati</taxon>
        <taxon>Pseudomonadota</taxon>
        <taxon>Betaproteobacteria</taxon>
        <taxon>Burkholderiales</taxon>
        <taxon>Alcaligenaceae</taxon>
        <taxon>Bordetella</taxon>
    </lineage>
</organism>
<accession>A0A193G9I3</accession>
<dbReference type="STRING" id="463014.BAU07_03460"/>
<dbReference type="EMBL" id="CP016172">
    <property type="protein sequence ID" value="ANN76298.1"/>
    <property type="molecule type" value="Genomic_DNA"/>
</dbReference>
<gene>
    <name evidence="3" type="ORF">BAU07_03460</name>
</gene>
<dbReference type="AlphaFoldDB" id="A0A193G9I3"/>
<dbReference type="Proteomes" id="UP000091926">
    <property type="component" value="Chromosome"/>
</dbReference>
<dbReference type="RefSeq" id="WP_066654161.1">
    <property type="nucleotide sequence ID" value="NZ_CBCSCL010000029.1"/>
</dbReference>
<evidence type="ECO:0000313" key="3">
    <source>
        <dbReference type="EMBL" id="ANN76298.1"/>
    </source>
</evidence>
<keyword evidence="4" id="KW-1185">Reference proteome</keyword>
<evidence type="ECO:0000313" key="4">
    <source>
        <dbReference type="Proteomes" id="UP000091926"/>
    </source>
</evidence>
<sequence length="289" mass="31758">MSHPIFLSSASQPRMPEGSRNEWRDFFGHGVELEANAFFPLFWRALFGADDIRHARFIDEYDADDEASAVEREECLEDFGAEAAYPYLAIDRATGITRLAARREAIIGAIGERYRAIYESFETLIAQRFADHIVLRTRGLPDAADAEPWLRACLAEIENLPGGKALEQIRSELARHDVDPVWTLAGTGYEAWPPAALRERFPDPRKKRTGAPPMPSQSEESHRPHAAKTPRKAGGGWDNVLEWFGAVVAAGAGLGVYVMTGSGWLAALAFLAAAVALGFGIVKLRGPRA</sequence>
<reference evidence="3 4" key="1">
    <citation type="submission" date="2016-06" db="EMBL/GenBank/DDBJ databases">
        <title>Complete genome sequences of Bordetella bronchialis and Bordetella flabilis.</title>
        <authorList>
            <person name="LiPuma J.J."/>
            <person name="Spilker T."/>
        </authorList>
    </citation>
    <scope>NUCLEOTIDE SEQUENCE [LARGE SCALE GENOMIC DNA]</scope>
    <source>
        <strain evidence="3 4">AU10664</strain>
    </source>
</reference>
<keyword evidence="2" id="KW-0472">Membrane</keyword>
<feature type="transmembrane region" description="Helical" evidence="2">
    <location>
        <begin position="264"/>
        <end position="282"/>
    </location>
</feature>
<keyword evidence="2" id="KW-0812">Transmembrane</keyword>
<dbReference type="OrthoDB" id="4080816at2"/>
<name>A0A193G9I3_9BORD</name>
<feature type="region of interest" description="Disordered" evidence="1">
    <location>
        <begin position="200"/>
        <end position="232"/>
    </location>
</feature>
<evidence type="ECO:0000256" key="2">
    <source>
        <dbReference type="SAM" id="Phobius"/>
    </source>
</evidence>
<protein>
    <submittedName>
        <fullName evidence="3">Uncharacterized protein</fullName>
    </submittedName>
</protein>